<proteinExistence type="predicted"/>
<gene>
    <name evidence="1" type="ORF">SPACI_040020</name>
</gene>
<keyword evidence="2" id="KW-1185">Reference proteome</keyword>
<protein>
    <submittedName>
        <fullName evidence="1">Uncharacterized protein</fullName>
    </submittedName>
</protein>
<dbReference type="EMBL" id="CP155571">
    <property type="protein sequence ID" value="XFO73894.1"/>
    <property type="molecule type" value="Genomic_DNA"/>
</dbReference>
<evidence type="ECO:0000313" key="2">
    <source>
        <dbReference type="Proteomes" id="UP000216052"/>
    </source>
</evidence>
<accession>A0ABZ3J685</accession>
<evidence type="ECO:0000313" key="1">
    <source>
        <dbReference type="EMBL" id="XFO73894.1"/>
    </source>
</evidence>
<reference evidence="1" key="1">
    <citation type="submission" date="2024-05" db="EMBL/GenBank/DDBJ databases">
        <title>Isolation and characterization of Sporomusa carbonis sp. nov., a carboxydotrophic hydrogenogen in the genus of Sporomusa isolated from a charcoal burning pile.</title>
        <authorList>
            <person name="Boeer T."/>
            <person name="Rosenbaum F."/>
            <person name="Eysell L."/>
            <person name="Mueller V."/>
            <person name="Daniel R."/>
            <person name="Poehlein A."/>
        </authorList>
    </citation>
    <scope>NUCLEOTIDE SEQUENCE [LARGE SCALE GENOMIC DNA]</scope>
    <source>
        <strain evidence="1">DSM 3132</strain>
    </source>
</reference>
<name>A0ABZ3J685_SPOA4</name>
<dbReference type="Proteomes" id="UP000216052">
    <property type="component" value="Chromosome"/>
</dbReference>
<organism evidence="1 2">
    <name type="scientific">Sporomusa acidovorans (strain ATCC 49682 / DSM 3132 / Mol)</name>
    <dbReference type="NCBI Taxonomy" id="1123286"/>
    <lineage>
        <taxon>Bacteria</taxon>
        <taxon>Bacillati</taxon>
        <taxon>Bacillota</taxon>
        <taxon>Negativicutes</taxon>
        <taxon>Selenomonadales</taxon>
        <taxon>Sporomusaceae</taxon>
        <taxon>Sporomusa</taxon>
    </lineage>
</organism>
<sequence length="90" mass="10214">MWESNVDVKVIKDNLGIPIAVRVEYECLKNAAKAIEKEGSGITFHELKEMIESNALKYFKKTGFEINIKANKHVNKGIGKITIFNNFMLV</sequence>